<dbReference type="STRING" id="309803.CTN_0516"/>
<dbReference type="PANTHER" id="PTHR19288">
    <property type="entry name" value="4-NITROPHENYLPHOSPHATASE-RELATED"/>
    <property type="match status" value="1"/>
</dbReference>
<organism evidence="1 2">
    <name type="scientific">Thermotoga neapolitana (strain ATCC 49049 / DSM 4359 / NBRC 107923 / NS-E)</name>
    <dbReference type="NCBI Taxonomy" id="309803"/>
    <lineage>
        <taxon>Bacteria</taxon>
        <taxon>Thermotogati</taxon>
        <taxon>Thermotogota</taxon>
        <taxon>Thermotogae</taxon>
        <taxon>Thermotogales</taxon>
        <taxon>Thermotogaceae</taxon>
        <taxon>Thermotoga</taxon>
    </lineage>
</organism>
<sequence length="155" mass="18549">MKRLTRVKKVEDINFDELVRRGYRYFLFDFDNTLAPWKERELPEEKRKILEKLSSRARVVIVSNGKPRKVDLPATFIWRAGKPLSFKVWRFLKKEKIDPRRCVMIGDQLFTDVLMGKIFGFHVIKVEPISQKEFLGTKILRLFEKMLEGRCDEDR</sequence>
<evidence type="ECO:0000313" key="1">
    <source>
        <dbReference type="EMBL" id="ACM22692.1"/>
    </source>
</evidence>
<dbReference type="InterPro" id="IPR006549">
    <property type="entry name" value="HAD-SF_hydro_IIIA"/>
</dbReference>
<dbReference type="KEGG" id="tna:CTN_0516"/>
<dbReference type="SUPFAM" id="SSF56784">
    <property type="entry name" value="HAD-like"/>
    <property type="match status" value="1"/>
</dbReference>
<dbReference type="HOGENOM" id="CLU_056221_4_0_0"/>
<dbReference type="Pfam" id="PF13242">
    <property type="entry name" value="Hydrolase_like"/>
    <property type="match status" value="1"/>
</dbReference>
<dbReference type="AlphaFoldDB" id="B9K6V9"/>
<gene>
    <name evidence="1" type="ordered locus">CTN_0516</name>
</gene>
<reference evidence="1 2" key="1">
    <citation type="journal article" date="2009" name="Biosci. Biotechnol. Biochem.">
        <title>WeGAS: a web-based microbial genome annotation system.</title>
        <authorList>
            <person name="Lee D."/>
            <person name="Seo H."/>
            <person name="Park C."/>
            <person name="Park K."/>
        </authorList>
    </citation>
    <scope>NUCLEOTIDE SEQUENCE [LARGE SCALE GENOMIC DNA]</scope>
    <source>
        <strain evidence="2">ATCC 49049 / DSM 4359 / NBRC 107923 / NS-E</strain>
    </source>
</reference>
<dbReference type="eggNOG" id="COG2179">
    <property type="taxonomic scope" value="Bacteria"/>
</dbReference>
<dbReference type="GO" id="GO:0016791">
    <property type="term" value="F:phosphatase activity"/>
    <property type="evidence" value="ECO:0007669"/>
    <property type="project" value="TreeGrafter"/>
</dbReference>
<evidence type="ECO:0008006" key="3">
    <source>
        <dbReference type="Google" id="ProtNLM"/>
    </source>
</evidence>
<dbReference type="EMBL" id="CP000916">
    <property type="protein sequence ID" value="ACM22692.1"/>
    <property type="molecule type" value="Genomic_DNA"/>
</dbReference>
<name>B9K6V9_THENN</name>
<accession>B9K6V9</accession>
<dbReference type="Proteomes" id="UP000000445">
    <property type="component" value="Chromosome"/>
</dbReference>
<keyword evidence="2" id="KW-1185">Reference proteome</keyword>
<proteinExistence type="predicted"/>
<dbReference type="RefSeq" id="WP_015919011.1">
    <property type="nucleotide sequence ID" value="NC_011978.1"/>
</dbReference>
<dbReference type="PANTHER" id="PTHR19288:SF25">
    <property type="entry name" value="PHOSPHATIDYLGLYCEROPHOSPHATASE GEP4, MITOCHONDRIAL"/>
    <property type="match status" value="1"/>
</dbReference>
<dbReference type="InterPro" id="IPR036412">
    <property type="entry name" value="HAD-like_sf"/>
</dbReference>
<dbReference type="Gene3D" id="3.40.50.1000">
    <property type="entry name" value="HAD superfamily/HAD-like"/>
    <property type="match status" value="2"/>
</dbReference>
<dbReference type="InterPro" id="IPR023214">
    <property type="entry name" value="HAD_sf"/>
</dbReference>
<dbReference type="GO" id="GO:0005737">
    <property type="term" value="C:cytoplasm"/>
    <property type="evidence" value="ECO:0007669"/>
    <property type="project" value="TreeGrafter"/>
</dbReference>
<dbReference type="NCBIfam" id="TIGR01662">
    <property type="entry name" value="HAD-SF-IIIA"/>
    <property type="match status" value="1"/>
</dbReference>
<protein>
    <recommendedName>
        <fullName evidence="3">HAD superfamily (Subfamily IIIA) phosphatase, TIGR01668</fullName>
    </recommendedName>
</protein>
<evidence type="ECO:0000313" key="2">
    <source>
        <dbReference type="Proteomes" id="UP000000445"/>
    </source>
</evidence>